<feature type="chain" id="PRO_5036210760" evidence="2">
    <location>
        <begin position="23"/>
        <end position="204"/>
    </location>
</feature>
<dbReference type="Proteomes" id="UP000678499">
    <property type="component" value="Unassembled WGS sequence"/>
</dbReference>
<feature type="signal peptide" evidence="2">
    <location>
        <begin position="1"/>
        <end position="22"/>
    </location>
</feature>
<reference evidence="3" key="1">
    <citation type="submission" date="2020-11" db="EMBL/GenBank/DDBJ databases">
        <authorList>
            <person name="Tran Van P."/>
        </authorList>
    </citation>
    <scope>NUCLEOTIDE SEQUENCE</scope>
</reference>
<organism evidence="3">
    <name type="scientific">Notodromas monacha</name>
    <dbReference type="NCBI Taxonomy" id="399045"/>
    <lineage>
        <taxon>Eukaryota</taxon>
        <taxon>Metazoa</taxon>
        <taxon>Ecdysozoa</taxon>
        <taxon>Arthropoda</taxon>
        <taxon>Crustacea</taxon>
        <taxon>Oligostraca</taxon>
        <taxon>Ostracoda</taxon>
        <taxon>Podocopa</taxon>
        <taxon>Podocopida</taxon>
        <taxon>Cypridocopina</taxon>
        <taxon>Cypridoidea</taxon>
        <taxon>Cyprididae</taxon>
        <taxon>Notodromas</taxon>
    </lineage>
</organism>
<sequence>MKATRQMLCCLLLVTIVHLATAELSFISQNMTDTFEAEASPLPGYEEEEGSDDSNLLSSDASPFLDPIHFSKCLVIQKKTADEEDIVQNVYLVIVLNDNVNVYANATGRSLVHHEKNDALQGNNAVKEDAHQTRIASPLVAGVSAEDVNVLYSPFICNTKAEMTDEAPSSLQIASVQLDYFHDFDENDGFNSSFLANPDWQLDH</sequence>
<dbReference type="AlphaFoldDB" id="A0A7R9GGL4"/>
<keyword evidence="2" id="KW-0732">Signal</keyword>
<dbReference type="EMBL" id="OA884166">
    <property type="protein sequence ID" value="CAD7280379.1"/>
    <property type="molecule type" value="Genomic_DNA"/>
</dbReference>
<dbReference type="EMBL" id="CAJPEX010002129">
    <property type="protein sequence ID" value="CAG0920531.1"/>
    <property type="molecule type" value="Genomic_DNA"/>
</dbReference>
<evidence type="ECO:0000256" key="1">
    <source>
        <dbReference type="SAM" id="MobiDB-lite"/>
    </source>
</evidence>
<gene>
    <name evidence="3" type="ORF">NMOB1V02_LOCUS8039</name>
</gene>
<evidence type="ECO:0000256" key="2">
    <source>
        <dbReference type="SAM" id="SignalP"/>
    </source>
</evidence>
<keyword evidence="4" id="KW-1185">Reference proteome</keyword>
<name>A0A7R9GGL4_9CRUS</name>
<protein>
    <submittedName>
        <fullName evidence="3">Uncharacterized protein</fullName>
    </submittedName>
</protein>
<feature type="region of interest" description="Disordered" evidence="1">
    <location>
        <begin position="38"/>
        <end position="57"/>
    </location>
</feature>
<proteinExistence type="predicted"/>
<evidence type="ECO:0000313" key="4">
    <source>
        <dbReference type="Proteomes" id="UP000678499"/>
    </source>
</evidence>
<accession>A0A7R9GGL4</accession>
<evidence type="ECO:0000313" key="3">
    <source>
        <dbReference type="EMBL" id="CAD7280379.1"/>
    </source>
</evidence>